<dbReference type="AlphaFoldDB" id="X0YC82"/>
<feature type="non-terminal residue" evidence="3">
    <location>
        <position position="1"/>
    </location>
</feature>
<dbReference type="Pfam" id="PF13561">
    <property type="entry name" value="adh_short_C2"/>
    <property type="match status" value="1"/>
</dbReference>
<dbReference type="InterPro" id="IPR020904">
    <property type="entry name" value="Sc_DH/Rdtase_CS"/>
</dbReference>
<dbReference type="GO" id="GO:0048038">
    <property type="term" value="F:quinone binding"/>
    <property type="evidence" value="ECO:0007669"/>
    <property type="project" value="TreeGrafter"/>
</dbReference>
<dbReference type="PRINTS" id="PR00081">
    <property type="entry name" value="GDHRDH"/>
</dbReference>
<comment type="similarity">
    <text evidence="1">Belongs to the short-chain dehydrogenases/reductases (SDR) family.</text>
</comment>
<reference evidence="3" key="1">
    <citation type="journal article" date="2014" name="Front. Microbiol.">
        <title>High frequency of phylogenetically diverse reductive dehalogenase-homologous genes in deep subseafloor sedimentary metagenomes.</title>
        <authorList>
            <person name="Kawai M."/>
            <person name="Futagami T."/>
            <person name="Toyoda A."/>
            <person name="Takaki Y."/>
            <person name="Nishi S."/>
            <person name="Hori S."/>
            <person name="Arai W."/>
            <person name="Tsubouchi T."/>
            <person name="Morono Y."/>
            <person name="Uchiyama I."/>
            <person name="Ito T."/>
            <person name="Fujiyama A."/>
            <person name="Inagaki F."/>
            <person name="Takami H."/>
        </authorList>
    </citation>
    <scope>NUCLEOTIDE SEQUENCE</scope>
    <source>
        <strain evidence="3">Expedition CK06-06</strain>
    </source>
</reference>
<proteinExistence type="inferred from homology"/>
<dbReference type="InterPro" id="IPR002347">
    <property type="entry name" value="SDR_fam"/>
</dbReference>
<dbReference type="EMBL" id="BARS01055358">
    <property type="protein sequence ID" value="GAG44902.1"/>
    <property type="molecule type" value="Genomic_DNA"/>
</dbReference>
<dbReference type="GO" id="GO:0016616">
    <property type="term" value="F:oxidoreductase activity, acting on the CH-OH group of donors, NAD or NADP as acceptor"/>
    <property type="evidence" value="ECO:0007669"/>
    <property type="project" value="TreeGrafter"/>
</dbReference>
<sequence length="155" mass="16904">PESVTEQEMKVIITNAESIDRHFAVNARASALMMSEYLQRYIKRKAHSGRIISLTTTPAHARNISYAASKHAMVSYSLSAAQEMGKYGITVNVVFPGATQTGYITPELERDLSARIPLGRVSKPEDIADVIVFLASKQAHWITGHIIYASGGSLG</sequence>
<dbReference type="PROSITE" id="PS00061">
    <property type="entry name" value="ADH_SHORT"/>
    <property type="match status" value="1"/>
</dbReference>
<evidence type="ECO:0000256" key="2">
    <source>
        <dbReference type="ARBA" id="ARBA00023002"/>
    </source>
</evidence>
<dbReference type="CDD" id="cd05233">
    <property type="entry name" value="SDR_c"/>
    <property type="match status" value="1"/>
</dbReference>
<gene>
    <name evidence="3" type="ORF">S01H1_81748</name>
</gene>
<evidence type="ECO:0000313" key="3">
    <source>
        <dbReference type="EMBL" id="GAG44902.1"/>
    </source>
</evidence>
<evidence type="ECO:0000256" key="1">
    <source>
        <dbReference type="ARBA" id="ARBA00006484"/>
    </source>
</evidence>
<comment type="caution">
    <text evidence="3">The sequence shown here is derived from an EMBL/GenBank/DDBJ whole genome shotgun (WGS) entry which is preliminary data.</text>
</comment>
<dbReference type="PANTHER" id="PTHR42760:SF133">
    <property type="entry name" value="3-OXOACYL-[ACYL-CARRIER-PROTEIN] REDUCTASE"/>
    <property type="match status" value="1"/>
</dbReference>
<dbReference type="PANTHER" id="PTHR42760">
    <property type="entry name" value="SHORT-CHAIN DEHYDROGENASES/REDUCTASES FAMILY MEMBER"/>
    <property type="match status" value="1"/>
</dbReference>
<name>X0YC82_9ZZZZ</name>
<evidence type="ECO:0008006" key="4">
    <source>
        <dbReference type="Google" id="ProtNLM"/>
    </source>
</evidence>
<dbReference type="Gene3D" id="3.40.50.720">
    <property type="entry name" value="NAD(P)-binding Rossmann-like Domain"/>
    <property type="match status" value="1"/>
</dbReference>
<dbReference type="GO" id="GO:0006633">
    <property type="term" value="P:fatty acid biosynthetic process"/>
    <property type="evidence" value="ECO:0007669"/>
    <property type="project" value="TreeGrafter"/>
</dbReference>
<protein>
    <recommendedName>
        <fullName evidence="4">SDR family oxidoreductase</fullName>
    </recommendedName>
</protein>
<organism evidence="3">
    <name type="scientific">marine sediment metagenome</name>
    <dbReference type="NCBI Taxonomy" id="412755"/>
    <lineage>
        <taxon>unclassified sequences</taxon>
        <taxon>metagenomes</taxon>
        <taxon>ecological metagenomes</taxon>
    </lineage>
</organism>
<dbReference type="InterPro" id="IPR036291">
    <property type="entry name" value="NAD(P)-bd_dom_sf"/>
</dbReference>
<accession>X0YC82</accession>
<dbReference type="SUPFAM" id="SSF51735">
    <property type="entry name" value="NAD(P)-binding Rossmann-fold domains"/>
    <property type="match status" value="1"/>
</dbReference>
<keyword evidence="2" id="KW-0560">Oxidoreductase</keyword>